<keyword evidence="1" id="KW-1185">Reference proteome</keyword>
<dbReference type="WBParaSite" id="Hba_20524">
    <property type="protein sequence ID" value="Hba_20524"/>
    <property type="gene ID" value="Hba_20524"/>
</dbReference>
<reference evidence="2" key="1">
    <citation type="submission" date="2016-11" db="UniProtKB">
        <authorList>
            <consortium name="WormBaseParasite"/>
        </authorList>
    </citation>
    <scope>IDENTIFICATION</scope>
</reference>
<evidence type="ECO:0000313" key="2">
    <source>
        <dbReference type="WBParaSite" id="Hba_20524"/>
    </source>
</evidence>
<protein>
    <submittedName>
        <fullName evidence="2">Cyclin_C domain-containing protein</fullName>
    </submittedName>
</protein>
<accession>A0A1I7XSL2</accession>
<dbReference type="AlphaFoldDB" id="A0A1I7XSL2"/>
<name>A0A1I7XSL2_HETBA</name>
<dbReference type="Proteomes" id="UP000095283">
    <property type="component" value="Unplaced"/>
</dbReference>
<sequence length="202" mass="22766">MDLALLASSEFPMTDVYDRSLRRIIETRINPNLSATGKGPSINTVCRVLDMLSVCDLRCQSPSDRSILIFAICRLLLDRLSTCSIHQRASVAISNVNMTYPILNASSLSRRSVIVEFSRLFPLISDSILALRLCIECFRLSPITSSCILSLISILFIHISERAECEPADLWKKRCPDDAILDTQVRTLIRRLEMDKSYANLL</sequence>
<evidence type="ECO:0000313" key="1">
    <source>
        <dbReference type="Proteomes" id="UP000095283"/>
    </source>
</evidence>
<proteinExistence type="predicted"/>
<organism evidence="1 2">
    <name type="scientific">Heterorhabditis bacteriophora</name>
    <name type="common">Entomopathogenic nematode worm</name>
    <dbReference type="NCBI Taxonomy" id="37862"/>
    <lineage>
        <taxon>Eukaryota</taxon>
        <taxon>Metazoa</taxon>
        <taxon>Ecdysozoa</taxon>
        <taxon>Nematoda</taxon>
        <taxon>Chromadorea</taxon>
        <taxon>Rhabditida</taxon>
        <taxon>Rhabditina</taxon>
        <taxon>Rhabditomorpha</taxon>
        <taxon>Strongyloidea</taxon>
        <taxon>Heterorhabditidae</taxon>
        <taxon>Heterorhabditis</taxon>
    </lineage>
</organism>